<name>A0A1B2F943_PSEPU</name>
<keyword evidence="1" id="KW-0472">Membrane</keyword>
<proteinExistence type="predicted"/>
<reference evidence="2" key="1">
    <citation type="submission" date="2016-07" db="EMBL/GenBank/DDBJ databases">
        <title>New class B carbapenemase carried by novel plasmid in Pseudomonas putida enviromental strain in eastern Amazonia.</title>
        <authorList>
            <person name="Souza C.O."/>
            <person name="Lima K.V."/>
            <person name="Brasiliense D.M."/>
            <person name="Perez-Chaparro P.J."/>
            <person name="Mamizuka E.M."/>
            <person name="Lima M.O."/>
            <person name="Lima L.N."/>
            <person name="McCulloch J.A."/>
        </authorList>
    </citation>
    <scope>NUCLEOTIDE SEQUENCE [LARGE SCALE GENOMIC DNA]</scope>
    <source>
        <strain evidence="2">IEC33019</strain>
    </source>
</reference>
<gene>
    <name evidence="2" type="ORF">IEC33019_3104</name>
</gene>
<protein>
    <submittedName>
        <fullName evidence="2">Uncharacterized protein</fullName>
    </submittedName>
</protein>
<evidence type="ECO:0000256" key="1">
    <source>
        <dbReference type="SAM" id="Phobius"/>
    </source>
</evidence>
<organism evidence="2">
    <name type="scientific">Pseudomonas putida</name>
    <name type="common">Arthrobacter siderocapsulatus</name>
    <dbReference type="NCBI Taxonomy" id="303"/>
    <lineage>
        <taxon>Bacteria</taxon>
        <taxon>Pseudomonadati</taxon>
        <taxon>Pseudomonadota</taxon>
        <taxon>Gammaproteobacteria</taxon>
        <taxon>Pseudomonadales</taxon>
        <taxon>Pseudomonadaceae</taxon>
        <taxon>Pseudomonas</taxon>
    </lineage>
</organism>
<evidence type="ECO:0000313" key="2">
    <source>
        <dbReference type="EMBL" id="ANY88636.1"/>
    </source>
</evidence>
<dbReference type="EMBL" id="CP016634">
    <property type="protein sequence ID" value="ANY88636.1"/>
    <property type="molecule type" value="Genomic_DNA"/>
</dbReference>
<keyword evidence="1" id="KW-0812">Transmembrane</keyword>
<sequence>MFEDPLQIVLMFIVALFIDRRMKAPGLRKWLGIALFMGGLGSIFYVHLETFHGIDVMPWKTFAMVMGVCLFLRRDRPVHGR</sequence>
<dbReference type="RefSeq" id="WP_070092162.1">
    <property type="nucleotide sequence ID" value="NZ_CP016634.1"/>
</dbReference>
<accession>A0A1B2F943</accession>
<feature type="transmembrane region" description="Helical" evidence="1">
    <location>
        <begin position="54"/>
        <end position="72"/>
    </location>
</feature>
<keyword evidence="1" id="KW-1133">Transmembrane helix</keyword>
<dbReference type="AlphaFoldDB" id="A0A1B2F943"/>
<feature type="transmembrane region" description="Helical" evidence="1">
    <location>
        <begin position="29"/>
        <end position="48"/>
    </location>
</feature>